<keyword evidence="1" id="KW-0560">Oxidoreductase</keyword>
<evidence type="ECO:0000313" key="2">
    <source>
        <dbReference type="EMBL" id="WVZ81444.1"/>
    </source>
</evidence>
<dbReference type="PANTHER" id="PTHR43899">
    <property type="entry name" value="RH59310P"/>
    <property type="match status" value="1"/>
</dbReference>
<dbReference type="InterPro" id="IPR002347">
    <property type="entry name" value="SDR_fam"/>
</dbReference>
<dbReference type="Gene3D" id="3.40.50.720">
    <property type="entry name" value="NAD(P)-binding Rossmann-like Domain"/>
    <property type="match status" value="1"/>
</dbReference>
<keyword evidence="3" id="KW-1185">Reference proteome</keyword>
<protein>
    <submittedName>
        <fullName evidence="2">Uncharacterized protein</fullName>
    </submittedName>
</protein>
<dbReference type="Pfam" id="PF00106">
    <property type="entry name" value="adh_short"/>
    <property type="match status" value="1"/>
</dbReference>
<sequence length="117" mass="12376">MHAHIHVRSAHAHAASDGESVLVAGDEAILRLQGLDVGLLVNNAVVNTPGAVYLHEDDIERFVRMIRVNLWGLTEVTAAVLSTMLARGSGAIVNVGSGSTLAVPSFPLYTVYSSTKK</sequence>
<dbReference type="SUPFAM" id="SSF51735">
    <property type="entry name" value="NAD(P)-binding Rossmann-fold domains"/>
    <property type="match status" value="1"/>
</dbReference>
<proteinExistence type="predicted"/>
<reference evidence="2 3" key="1">
    <citation type="submission" date="2024-02" db="EMBL/GenBank/DDBJ databases">
        <title>High-quality chromosome-scale genome assembly of Pensacola bahiagrass (Paspalum notatum Flugge var. saurae).</title>
        <authorList>
            <person name="Vega J.M."/>
            <person name="Podio M."/>
            <person name="Orjuela J."/>
            <person name="Siena L.A."/>
            <person name="Pessino S.C."/>
            <person name="Combes M.C."/>
            <person name="Mariac C."/>
            <person name="Albertini E."/>
            <person name="Pupilli F."/>
            <person name="Ortiz J.P.A."/>
            <person name="Leblanc O."/>
        </authorList>
    </citation>
    <scope>NUCLEOTIDE SEQUENCE [LARGE SCALE GENOMIC DNA]</scope>
    <source>
        <strain evidence="2">R1</strain>
        <tissue evidence="2">Leaf</tissue>
    </source>
</reference>
<dbReference type="GO" id="GO:0005783">
    <property type="term" value="C:endoplasmic reticulum"/>
    <property type="evidence" value="ECO:0007669"/>
    <property type="project" value="TreeGrafter"/>
</dbReference>
<evidence type="ECO:0000256" key="1">
    <source>
        <dbReference type="ARBA" id="ARBA00023002"/>
    </source>
</evidence>
<evidence type="ECO:0000313" key="3">
    <source>
        <dbReference type="Proteomes" id="UP001341281"/>
    </source>
</evidence>
<dbReference type="AlphaFoldDB" id="A0AAQ3TZF9"/>
<dbReference type="PANTHER" id="PTHR43899:SF21">
    <property type="entry name" value="OS04G0116600 PROTEIN"/>
    <property type="match status" value="1"/>
</dbReference>
<dbReference type="InterPro" id="IPR051019">
    <property type="entry name" value="VLCFA-Steroid_DH"/>
</dbReference>
<dbReference type="InterPro" id="IPR036291">
    <property type="entry name" value="NAD(P)-bd_dom_sf"/>
</dbReference>
<organism evidence="2 3">
    <name type="scientific">Paspalum notatum var. saurae</name>
    <dbReference type="NCBI Taxonomy" id="547442"/>
    <lineage>
        <taxon>Eukaryota</taxon>
        <taxon>Viridiplantae</taxon>
        <taxon>Streptophyta</taxon>
        <taxon>Embryophyta</taxon>
        <taxon>Tracheophyta</taxon>
        <taxon>Spermatophyta</taxon>
        <taxon>Magnoliopsida</taxon>
        <taxon>Liliopsida</taxon>
        <taxon>Poales</taxon>
        <taxon>Poaceae</taxon>
        <taxon>PACMAD clade</taxon>
        <taxon>Panicoideae</taxon>
        <taxon>Andropogonodae</taxon>
        <taxon>Paspaleae</taxon>
        <taxon>Paspalinae</taxon>
        <taxon>Paspalum</taxon>
    </lineage>
</organism>
<dbReference type="EMBL" id="CP144750">
    <property type="protein sequence ID" value="WVZ81444.1"/>
    <property type="molecule type" value="Genomic_DNA"/>
</dbReference>
<name>A0AAQ3TZF9_PASNO</name>
<gene>
    <name evidence="2" type="ORF">U9M48_028819</name>
</gene>
<accession>A0AAQ3TZF9</accession>
<dbReference type="Proteomes" id="UP001341281">
    <property type="component" value="Chromosome 06"/>
</dbReference>
<dbReference type="GO" id="GO:0045703">
    <property type="term" value="F:ketoreductase activity"/>
    <property type="evidence" value="ECO:0007669"/>
    <property type="project" value="TreeGrafter"/>
</dbReference>